<dbReference type="GO" id="GO:0005886">
    <property type="term" value="C:plasma membrane"/>
    <property type="evidence" value="ECO:0007669"/>
    <property type="project" value="UniProtKB-SubCell"/>
</dbReference>
<comment type="caution">
    <text evidence="6">The sequence shown here is derived from an EMBL/GenBank/DDBJ whole genome shotgun (WGS) entry which is preliminary data.</text>
</comment>
<comment type="subcellular location">
    <subcellularLocation>
        <location evidence="5">Cell membrane</location>
        <topology evidence="5">Multi-pass membrane protein</topology>
    </subcellularLocation>
    <subcellularLocation>
        <location evidence="1">Membrane</location>
        <topology evidence="1">Multi-pass membrane protein</topology>
    </subcellularLocation>
</comment>
<proteinExistence type="inferred from homology"/>
<comment type="similarity">
    <text evidence="5">Belongs to the 4-toluene sulfonate uptake permease (TSUP) (TC 2.A.102) family.</text>
</comment>
<feature type="transmembrane region" description="Helical" evidence="5">
    <location>
        <begin position="76"/>
        <end position="94"/>
    </location>
</feature>
<evidence type="ECO:0000313" key="6">
    <source>
        <dbReference type="EMBL" id="MDI2097378.1"/>
    </source>
</evidence>
<evidence type="ECO:0000256" key="4">
    <source>
        <dbReference type="ARBA" id="ARBA00023136"/>
    </source>
</evidence>
<dbReference type="RefSeq" id="WP_281487178.1">
    <property type="nucleotide sequence ID" value="NZ_JASATX010000001.1"/>
</dbReference>
<dbReference type="Pfam" id="PF01925">
    <property type="entry name" value="TauE"/>
    <property type="match status" value="1"/>
</dbReference>
<feature type="transmembrane region" description="Helical" evidence="5">
    <location>
        <begin position="132"/>
        <end position="157"/>
    </location>
</feature>
<feature type="transmembrane region" description="Helical" evidence="5">
    <location>
        <begin position="100"/>
        <end position="120"/>
    </location>
</feature>
<accession>A0AAW6T4T0</accession>
<keyword evidence="2 5" id="KW-0812">Transmembrane</keyword>
<organism evidence="6 7">
    <name type="scientific">Ruicaihuangia caeni</name>
    <dbReference type="NCBI Taxonomy" id="3042517"/>
    <lineage>
        <taxon>Bacteria</taxon>
        <taxon>Bacillati</taxon>
        <taxon>Actinomycetota</taxon>
        <taxon>Actinomycetes</taxon>
        <taxon>Micrococcales</taxon>
        <taxon>Microbacteriaceae</taxon>
        <taxon>Ruicaihuangia</taxon>
    </lineage>
</organism>
<evidence type="ECO:0000256" key="5">
    <source>
        <dbReference type="RuleBase" id="RU363041"/>
    </source>
</evidence>
<keyword evidence="5" id="KW-1003">Cell membrane</keyword>
<keyword evidence="3 5" id="KW-1133">Transmembrane helix</keyword>
<sequence length="247" mass="25332">MSDAALFPTLVAMAAVLVSAVLHGISGTGFALVAVPAFVILYGAHDGIRIGLALGLMVSAFALVSTIRMVEWARALTLLAPALVLIPAGAWIVSRLDSRLLTLITGVLVIVLVLFALRVSATSDRGGSRYRWPIALAVGAGAALVHVTSALSAPLLAAHAIHISWPPKAFAATAQVTFIGYNILSLAFLQVDGGNLSTAGLLLLPLAAGLAIGMTVRFRLSDRVAIFVLSVVAMAGGVAAIIKVALI</sequence>
<feature type="transmembrane region" description="Helical" evidence="5">
    <location>
        <begin position="47"/>
        <end position="64"/>
    </location>
</feature>
<dbReference type="Proteomes" id="UP001321506">
    <property type="component" value="Unassembled WGS sequence"/>
</dbReference>
<gene>
    <name evidence="6" type="ORF">QF206_00145</name>
</gene>
<dbReference type="AlphaFoldDB" id="A0AAW6T4T0"/>
<feature type="transmembrane region" description="Helical" evidence="5">
    <location>
        <begin position="169"/>
        <end position="189"/>
    </location>
</feature>
<dbReference type="EMBL" id="JASATX010000001">
    <property type="protein sequence ID" value="MDI2097378.1"/>
    <property type="molecule type" value="Genomic_DNA"/>
</dbReference>
<keyword evidence="4 5" id="KW-0472">Membrane</keyword>
<feature type="transmembrane region" description="Helical" evidence="5">
    <location>
        <begin position="224"/>
        <end position="246"/>
    </location>
</feature>
<name>A0AAW6T4T0_9MICO</name>
<dbReference type="InterPro" id="IPR002781">
    <property type="entry name" value="TM_pro_TauE-like"/>
</dbReference>
<evidence type="ECO:0000256" key="2">
    <source>
        <dbReference type="ARBA" id="ARBA00022692"/>
    </source>
</evidence>
<evidence type="ECO:0000256" key="3">
    <source>
        <dbReference type="ARBA" id="ARBA00022989"/>
    </source>
</evidence>
<keyword evidence="7" id="KW-1185">Reference proteome</keyword>
<feature type="transmembrane region" description="Helical" evidence="5">
    <location>
        <begin position="201"/>
        <end position="218"/>
    </location>
</feature>
<evidence type="ECO:0000313" key="7">
    <source>
        <dbReference type="Proteomes" id="UP001321506"/>
    </source>
</evidence>
<evidence type="ECO:0000256" key="1">
    <source>
        <dbReference type="ARBA" id="ARBA00004141"/>
    </source>
</evidence>
<protein>
    <recommendedName>
        <fullName evidence="5">Probable membrane transporter protein</fullName>
    </recommendedName>
</protein>
<reference evidence="6 7" key="1">
    <citation type="submission" date="2023-04" db="EMBL/GenBank/DDBJ databases">
        <title>Klugiella caeni sp. nov. isolated from the sludge of biochemical tank.</title>
        <authorList>
            <person name="Geng K."/>
        </authorList>
    </citation>
    <scope>NUCLEOTIDE SEQUENCE [LARGE SCALE GENOMIC DNA]</scope>
    <source>
        <strain evidence="6 7">YN-L-19</strain>
    </source>
</reference>